<reference evidence="3 4" key="1">
    <citation type="submission" date="2017-08" db="EMBL/GenBank/DDBJ databases">
        <title>Acidophilic green algal genome provides insights into adaptation to an acidic environment.</title>
        <authorList>
            <person name="Hirooka S."/>
            <person name="Hirose Y."/>
            <person name="Kanesaki Y."/>
            <person name="Higuchi S."/>
            <person name="Fujiwara T."/>
            <person name="Onuma R."/>
            <person name="Era A."/>
            <person name="Ohbayashi R."/>
            <person name="Uzuka A."/>
            <person name="Nozaki H."/>
            <person name="Yoshikawa H."/>
            <person name="Miyagishima S.Y."/>
        </authorList>
    </citation>
    <scope>NUCLEOTIDE SEQUENCE [LARGE SCALE GENOMIC DNA]</scope>
    <source>
        <strain evidence="3 4">NIES-2499</strain>
    </source>
</reference>
<evidence type="ECO:0000313" key="4">
    <source>
        <dbReference type="Proteomes" id="UP000232323"/>
    </source>
</evidence>
<dbReference type="Pfam" id="PF00328">
    <property type="entry name" value="His_Phos_2"/>
    <property type="match status" value="1"/>
</dbReference>
<gene>
    <name evidence="3" type="ORF">CEUSTIGMA_g11300.t1</name>
</gene>
<evidence type="ECO:0008006" key="5">
    <source>
        <dbReference type="Google" id="ProtNLM"/>
    </source>
</evidence>
<dbReference type="GO" id="GO:0016791">
    <property type="term" value="F:phosphatase activity"/>
    <property type="evidence" value="ECO:0007669"/>
    <property type="project" value="TreeGrafter"/>
</dbReference>
<keyword evidence="4" id="KW-1185">Reference proteome</keyword>
<dbReference type="STRING" id="1157962.A0A250XL97"/>
<protein>
    <recommendedName>
        <fullName evidence="5">Acid phosphatase</fullName>
    </recommendedName>
</protein>
<sequence length="551" mass="60691">MRSKPSLVAKAMRRTDWSIMFFAILIISIVIFTNSSSSTNDSKFSQRIVVKTLEKPKARLISVQVVHRHGARTTLSQTPYWPNLEFGNCTDLYPGLSIQLRDETGLPEAPPILDLGSKKLPGGCRMGQLTFAGHDMAVELGTWLRERYVNQLGFLPPTLEPAAMSLRTTCIQRTGQTLHGVLSGLYPGFQGPVVVNASLEKYEFEYGKNTTCPALGPILDKTHALMRARDMESTHMKQLVDKIKAALQLPSSDEDEPLNWIWLYDELAAIKAEGMPLPPGLEDDSIFRIIEQQATKHEAPLSSPSVGDGLLDEENCKRVIQMSIGPLVWRLGANMQMAAMQAETLDDDVLSSFRFGRKGLRQEALTSTSSSSALLKGTHTVVSGTVSATEGSNMVNNTSKSSHHSVPDKGSWRPPLMHVYSGHDSTVSPLLVLLTRKTQDSWPPFTANLVFELWDLEANQEEEGEIRQQLLRQAAEKRGDATVGSGKPMITKPKHDGRYAVRVLYNRKPLILGGSNAGSGGFLTLTNFIEKFVTPYALTDKGKSSLCNPTE</sequence>
<dbReference type="EMBL" id="BEGY01000109">
    <property type="protein sequence ID" value="GAX83875.1"/>
    <property type="molecule type" value="Genomic_DNA"/>
</dbReference>
<dbReference type="Proteomes" id="UP000232323">
    <property type="component" value="Unassembled WGS sequence"/>
</dbReference>
<dbReference type="InterPro" id="IPR000560">
    <property type="entry name" value="His_Pase_clade-2"/>
</dbReference>
<dbReference type="PANTHER" id="PTHR11567">
    <property type="entry name" value="ACID PHOSPHATASE-RELATED"/>
    <property type="match status" value="1"/>
</dbReference>
<dbReference type="OrthoDB" id="10257284at2759"/>
<dbReference type="SUPFAM" id="SSF53254">
    <property type="entry name" value="Phosphoglycerate mutase-like"/>
    <property type="match status" value="1"/>
</dbReference>
<dbReference type="AlphaFoldDB" id="A0A250XL97"/>
<dbReference type="PANTHER" id="PTHR11567:SF207">
    <property type="entry name" value="LYSOPHOSPHATIDIC ACID PHOSPHATASE TYPE 6"/>
    <property type="match status" value="1"/>
</dbReference>
<evidence type="ECO:0000256" key="2">
    <source>
        <dbReference type="SAM" id="MobiDB-lite"/>
    </source>
</evidence>
<dbReference type="CDD" id="cd07061">
    <property type="entry name" value="HP_HAP_like"/>
    <property type="match status" value="1"/>
</dbReference>
<feature type="region of interest" description="Disordered" evidence="2">
    <location>
        <begin position="389"/>
        <end position="409"/>
    </location>
</feature>
<organism evidence="3 4">
    <name type="scientific">Chlamydomonas eustigma</name>
    <dbReference type="NCBI Taxonomy" id="1157962"/>
    <lineage>
        <taxon>Eukaryota</taxon>
        <taxon>Viridiplantae</taxon>
        <taxon>Chlorophyta</taxon>
        <taxon>core chlorophytes</taxon>
        <taxon>Chlorophyceae</taxon>
        <taxon>CS clade</taxon>
        <taxon>Chlamydomonadales</taxon>
        <taxon>Chlamydomonadaceae</taxon>
        <taxon>Chlamydomonas</taxon>
    </lineage>
</organism>
<feature type="compositionally biased region" description="Polar residues" evidence="2">
    <location>
        <begin position="389"/>
        <end position="400"/>
    </location>
</feature>
<evidence type="ECO:0000256" key="1">
    <source>
        <dbReference type="ARBA" id="ARBA00005375"/>
    </source>
</evidence>
<evidence type="ECO:0000313" key="3">
    <source>
        <dbReference type="EMBL" id="GAX83875.1"/>
    </source>
</evidence>
<proteinExistence type="inferred from homology"/>
<accession>A0A250XL97</accession>
<name>A0A250XL97_9CHLO</name>
<comment type="similarity">
    <text evidence="1">Belongs to the histidine acid phosphatase family.</text>
</comment>
<dbReference type="InterPro" id="IPR050645">
    <property type="entry name" value="Histidine_acid_phosphatase"/>
</dbReference>
<dbReference type="InterPro" id="IPR029033">
    <property type="entry name" value="His_PPase_superfam"/>
</dbReference>
<dbReference type="Gene3D" id="3.40.50.1240">
    <property type="entry name" value="Phosphoglycerate mutase-like"/>
    <property type="match status" value="1"/>
</dbReference>
<comment type="caution">
    <text evidence="3">The sequence shown here is derived from an EMBL/GenBank/DDBJ whole genome shotgun (WGS) entry which is preliminary data.</text>
</comment>